<dbReference type="SUPFAM" id="SSF48576">
    <property type="entry name" value="Terpenoid synthases"/>
    <property type="match status" value="1"/>
</dbReference>
<reference evidence="1 2" key="1">
    <citation type="submission" date="2016-09" db="EMBL/GenBank/DDBJ databases">
        <title>Desulfuribacillus arsenicus sp. nov., an obligately anaerobic, dissimilatory arsenic- and antimonate-reducing bacterium isolated from anoxic sediments.</title>
        <authorList>
            <person name="Abin C.A."/>
            <person name="Hollibaugh J.T."/>
        </authorList>
    </citation>
    <scope>NUCLEOTIDE SEQUENCE [LARGE SCALE GENOMIC DNA]</scope>
    <source>
        <strain evidence="1 2">MLFW-2</strain>
    </source>
</reference>
<comment type="caution">
    <text evidence="1">The sequence shown here is derived from an EMBL/GenBank/DDBJ whole genome shotgun (WGS) entry which is preliminary data.</text>
</comment>
<accession>A0A1E5L6Y1</accession>
<dbReference type="InterPro" id="IPR008949">
    <property type="entry name" value="Isoprenoid_synthase_dom_sf"/>
</dbReference>
<evidence type="ECO:0000313" key="2">
    <source>
        <dbReference type="Proteomes" id="UP000095255"/>
    </source>
</evidence>
<dbReference type="AlphaFoldDB" id="A0A1E5L6Y1"/>
<dbReference type="GO" id="GO:0009234">
    <property type="term" value="P:menaquinone biosynthetic process"/>
    <property type="evidence" value="ECO:0007669"/>
    <property type="project" value="InterPro"/>
</dbReference>
<keyword evidence="2" id="KW-1185">Reference proteome</keyword>
<dbReference type="EMBL" id="MJAT01000012">
    <property type="protein sequence ID" value="OEH85905.1"/>
    <property type="molecule type" value="Genomic_DNA"/>
</dbReference>
<evidence type="ECO:0000313" key="1">
    <source>
        <dbReference type="EMBL" id="OEH85905.1"/>
    </source>
</evidence>
<gene>
    <name evidence="1" type="ORF">BHU72_03790</name>
</gene>
<sequence>MQVVQGIIQKHMDEVQQSFIYQSKNDLLDQYIEYKNADDYKAILIHLMLQSSGLPMKQIHTLCIASELVDSGIKTHEKIEAVHQAEITKRQLTVLAGDFYSSKYYKILADHNLIPAIKILAKAIQEINEAKMSRHYANIQDITPSVYIAWLEKIHASILGHLVDEYAIERDIWYEICSNVSLVQALLEEQVQMVPTYNGVLSFKIVLLYQKLNTEEKNEFSNILNNKEKLTAVLVKYNIQAIINHYAEQFSNRAIQCIDQLQTKFVKDEVRKCVNQLFQHTMNHSLAHE</sequence>
<organism evidence="1 2">
    <name type="scientific">Desulfuribacillus stibiiarsenatis</name>
    <dbReference type="NCBI Taxonomy" id="1390249"/>
    <lineage>
        <taxon>Bacteria</taxon>
        <taxon>Bacillati</taxon>
        <taxon>Bacillota</taxon>
        <taxon>Desulfuribacillia</taxon>
        <taxon>Desulfuribacillales</taxon>
        <taxon>Desulfuribacillaceae</taxon>
        <taxon>Desulfuribacillus</taxon>
    </lineage>
</organism>
<dbReference type="Pfam" id="PF07307">
    <property type="entry name" value="HEPPP_synt_1"/>
    <property type="match status" value="1"/>
</dbReference>
<dbReference type="STRING" id="1390249.BHU72_03790"/>
<name>A0A1E5L6Y1_9FIRM</name>
<dbReference type="Gene3D" id="1.20.120.1450">
    <property type="match status" value="1"/>
</dbReference>
<dbReference type="RefSeq" id="WP_069701988.1">
    <property type="nucleotide sequence ID" value="NZ_MJAT01000012.1"/>
</dbReference>
<dbReference type="Proteomes" id="UP000095255">
    <property type="component" value="Unassembled WGS sequence"/>
</dbReference>
<dbReference type="InterPro" id="IPR009920">
    <property type="entry name" value="HEPPP_synth_su1"/>
</dbReference>
<protein>
    <recommendedName>
        <fullName evidence="3">Heptaprenyl diphosphate synthase</fullName>
    </recommendedName>
</protein>
<proteinExistence type="predicted"/>
<evidence type="ECO:0008006" key="3">
    <source>
        <dbReference type="Google" id="ProtNLM"/>
    </source>
</evidence>